<reference evidence="1" key="1">
    <citation type="submission" date="2007-10" db="EMBL/GenBank/DDBJ databases">
        <authorList>
            <person name="Fulton L."/>
            <person name="Clifton S."/>
            <person name="Fulton B."/>
            <person name="Xu J."/>
            <person name="Minx P."/>
            <person name="Pepin K.H."/>
            <person name="Johnson M."/>
            <person name="Thiruvilangam P."/>
            <person name="Bhonagiri V."/>
            <person name="Nash W.E."/>
            <person name="Mardis E.R."/>
            <person name="Wilson R.K."/>
        </authorList>
    </citation>
    <scope>NUCLEOTIDE SEQUENCE [LARGE SCALE GENOMIC DNA]</scope>
    <source>
        <strain evidence="1">DSM 15702</strain>
    </source>
</reference>
<reference evidence="1" key="2">
    <citation type="submission" date="2014-06" db="EMBL/GenBank/DDBJ databases">
        <title>Draft genome sequence of Eubacterium siraeum (DSM 15702).</title>
        <authorList>
            <person name="Sudarsanam P."/>
            <person name="Ley R."/>
            <person name="Guruge J."/>
            <person name="Turnbaugh P.J."/>
            <person name="Mahowald M."/>
            <person name="Liep D."/>
            <person name="Gordon J."/>
        </authorList>
    </citation>
    <scope>NUCLEOTIDE SEQUENCE</scope>
    <source>
        <strain evidence="1">DSM 15702</strain>
    </source>
</reference>
<dbReference type="EMBL" id="ABCA03000037">
    <property type="protein sequence ID" value="EDS01453.1"/>
    <property type="molecule type" value="Genomic_DNA"/>
</dbReference>
<comment type="caution">
    <text evidence="1">The sequence shown here is derived from an EMBL/GenBank/DDBJ whole genome shotgun (WGS) entry which is preliminary data.</text>
</comment>
<organism evidence="1 2">
    <name type="scientific">[Eubacterium] siraeum DSM 15702</name>
    <dbReference type="NCBI Taxonomy" id="428128"/>
    <lineage>
        <taxon>Bacteria</taxon>
        <taxon>Bacillati</taxon>
        <taxon>Bacillota</taxon>
        <taxon>Clostridia</taxon>
        <taxon>Eubacteriales</taxon>
        <taxon>Oscillospiraceae</taxon>
        <taxon>Oscillospiraceae incertae sedis</taxon>
    </lineage>
</organism>
<gene>
    <name evidence="1" type="ORF">EUBSIR_00658</name>
</gene>
<keyword evidence="2" id="KW-1185">Reference proteome</keyword>
<evidence type="ECO:0000313" key="1">
    <source>
        <dbReference type="EMBL" id="EDS01453.1"/>
    </source>
</evidence>
<dbReference type="AlphaFoldDB" id="B0MLH0"/>
<sequence>MTVENRLSKQYNEMYRQHRRKHFQYRQGINNFVSVSVQLL</sequence>
<accession>B0MLH0</accession>
<protein>
    <submittedName>
        <fullName evidence="1">Uncharacterized protein</fullName>
    </submittedName>
</protein>
<name>B0MLH0_9FIRM</name>
<dbReference type="Proteomes" id="UP000005326">
    <property type="component" value="Unassembled WGS sequence"/>
</dbReference>
<proteinExistence type="predicted"/>
<evidence type="ECO:0000313" key="2">
    <source>
        <dbReference type="Proteomes" id="UP000005326"/>
    </source>
</evidence>